<accession>A0A0G1U0U6</accession>
<evidence type="ECO:0000256" key="1">
    <source>
        <dbReference type="ARBA" id="ARBA00022676"/>
    </source>
</evidence>
<dbReference type="PATRIC" id="fig|1618445.3.peg.687"/>
<dbReference type="CDD" id="cd06533">
    <property type="entry name" value="Glyco_transf_WecG_TagA"/>
    <property type="match status" value="1"/>
</dbReference>
<dbReference type="Pfam" id="PF03808">
    <property type="entry name" value="Glyco_tran_WecG"/>
    <property type="match status" value="1"/>
</dbReference>
<dbReference type="EMBL" id="LCOY01000021">
    <property type="protein sequence ID" value="KKU87654.1"/>
    <property type="molecule type" value="Genomic_DNA"/>
</dbReference>
<comment type="caution">
    <text evidence="3">The sequence shown here is derived from an EMBL/GenBank/DDBJ whole genome shotgun (WGS) entry which is preliminary data.</text>
</comment>
<keyword evidence="2 3" id="KW-0808">Transferase</keyword>
<dbReference type="NCBIfam" id="TIGR00696">
    <property type="entry name" value="wecG_tagA_cpsF"/>
    <property type="match status" value="1"/>
</dbReference>
<dbReference type="PANTHER" id="PTHR34136">
    <property type="match status" value="1"/>
</dbReference>
<evidence type="ECO:0000313" key="3">
    <source>
        <dbReference type="EMBL" id="KKU87654.1"/>
    </source>
</evidence>
<dbReference type="GO" id="GO:0016758">
    <property type="term" value="F:hexosyltransferase activity"/>
    <property type="evidence" value="ECO:0007669"/>
    <property type="project" value="TreeGrafter"/>
</dbReference>
<name>A0A0G1U0U6_9BACT</name>
<evidence type="ECO:0000313" key="4">
    <source>
        <dbReference type="Proteomes" id="UP000034739"/>
    </source>
</evidence>
<protein>
    <submittedName>
        <fullName evidence="3">Glycosyl transferase, WecB/TagA/CpsF family</fullName>
    </submittedName>
</protein>
<organism evidence="3 4">
    <name type="scientific">Candidatus Gottesmanbacteria bacterium GW2011_GWA2_47_9</name>
    <dbReference type="NCBI Taxonomy" id="1618445"/>
    <lineage>
        <taxon>Bacteria</taxon>
        <taxon>Candidatus Gottesmaniibacteriota</taxon>
    </lineage>
</organism>
<dbReference type="AlphaFoldDB" id="A0A0G1U0U6"/>
<proteinExistence type="predicted"/>
<dbReference type="Proteomes" id="UP000034739">
    <property type="component" value="Unassembled WGS sequence"/>
</dbReference>
<evidence type="ECO:0000256" key="2">
    <source>
        <dbReference type="ARBA" id="ARBA00022679"/>
    </source>
</evidence>
<reference evidence="3 4" key="1">
    <citation type="journal article" date="2015" name="Nature">
        <title>rRNA introns, odd ribosomes, and small enigmatic genomes across a large radiation of phyla.</title>
        <authorList>
            <person name="Brown C.T."/>
            <person name="Hug L.A."/>
            <person name="Thomas B.C."/>
            <person name="Sharon I."/>
            <person name="Castelle C.J."/>
            <person name="Singh A."/>
            <person name="Wilkins M.J."/>
            <person name="Williams K.H."/>
            <person name="Banfield J.F."/>
        </authorList>
    </citation>
    <scope>NUCLEOTIDE SEQUENCE [LARGE SCALE GENOMIC DNA]</scope>
</reference>
<gene>
    <name evidence="3" type="ORF">UY16_C0021G0004</name>
</gene>
<sequence>MSLHAVKMLGISVTTSPKKEILEFIKKGLEPSALGLGKNNKTIQKPIIIVTPNPEQVMLARNDTHVANILNQADVALPDGVGLVWASRVLSSSRLAVSDLRVARAIPGVEFMEDLVELAAKQGYPVALIGGRRGLAVQTLECLQRKHPKLVGWAEDGPELSMQNAKCKMQNGDEKAYYEALTHRITESGARIVFVGLGAPKQEFFIEQLKLETVKCKLEKPLVLMAVGGSFDIIAGRIPRAPQVMRNLGLEWLWRLGAEPWRLKRQLALLRFIFFVLRKHTFKGSTL</sequence>
<dbReference type="PANTHER" id="PTHR34136:SF1">
    <property type="entry name" value="UDP-N-ACETYL-D-MANNOSAMINURONIC ACID TRANSFERASE"/>
    <property type="match status" value="1"/>
</dbReference>
<dbReference type="InterPro" id="IPR004629">
    <property type="entry name" value="WecG_TagA_CpsF"/>
</dbReference>
<keyword evidence="1" id="KW-0328">Glycosyltransferase</keyword>